<dbReference type="PANTHER" id="PTHR48022">
    <property type="entry name" value="PLASTIDIC GLUCOSE TRANSPORTER 4"/>
    <property type="match status" value="1"/>
</dbReference>
<evidence type="ECO:0000256" key="3">
    <source>
        <dbReference type="ARBA" id="ARBA00022448"/>
    </source>
</evidence>
<dbReference type="Gene3D" id="1.20.1250.20">
    <property type="entry name" value="MFS general substrate transporter like domains"/>
    <property type="match status" value="1"/>
</dbReference>
<evidence type="ECO:0000256" key="5">
    <source>
        <dbReference type="ARBA" id="ARBA00022989"/>
    </source>
</evidence>
<evidence type="ECO:0000313" key="11">
    <source>
        <dbReference type="EMBL" id="THU84786.1"/>
    </source>
</evidence>
<evidence type="ECO:0000259" key="10">
    <source>
        <dbReference type="PROSITE" id="PS50850"/>
    </source>
</evidence>
<feature type="transmembrane region" description="Helical" evidence="9">
    <location>
        <begin position="207"/>
        <end position="227"/>
    </location>
</feature>
<keyword evidence="3" id="KW-0813">Transport</keyword>
<feature type="transmembrane region" description="Helical" evidence="9">
    <location>
        <begin position="152"/>
        <end position="172"/>
    </location>
</feature>
<dbReference type="Proteomes" id="UP000297245">
    <property type="component" value="Unassembled WGS sequence"/>
</dbReference>
<comment type="catalytic activity">
    <reaction evidence="7">
        <text>myo-inositol(out) + H(+)(out) = myo-inositol(in) + H(+)(in)</text>
        <dbReference type="Rhea" id="RHEA:60364"/>
        <dbReference type="ChEBI" id="CHEBI:15378"/>
        <dbReference type="ChEBI" id="CHEBI:17268"/>
    </reaction>
</comment>
<evidence type="ECO:0000256" key="9">
    <source>
        <dbReference type="SAM" id="Phobius"/>
    </source>
</evidence>
<evidence type="ECO:0000256" key="7">
    <source>
        <dbReference type="ARBA" id="ARBA00049119"/>
    </source>
</evidence>
<dbReference type="PRINTS" id="PR00171">
    <property type="entry name" value="SUGRTRNSPORT"/>
</dbReference>
<keyword evidence="4 9" id="KW-0812">Transmembrane</keyword>
<dbReference type="InterPro" id="IPR050360">
    <property type="entry name" value="MFS_Sugar_Transporters"/>
</dbReference>
<dbReference type="GO" id="GO:0016020">
    <property type="term" value="C:membrane"/>
    <property type="evidence" value="ECO:0007669"/>
    <property type="project" value="UniProtKB-SubCell"/>
</dbReference>
<keyword evidence="12" id="KW-1185">Reference proteome</keyword>
<feature type="domain" description="Major facilitator superfamily (MFS) profile" evidence="10">
    <location>
        <begin position="1"/>
        <end position="331"/>
    </location>
</feature>
<dbReference type="PROSITE" id="PS00216">
    <property type="entry name" value="SUGAR_TRANSPORT_1"/>
    <property type="match status" value="1"/>
</dbReference>
<dbReference type="Pfam" id="PF00083">
    <property type="entry name" value="Sugar_tr"/>
    <property type="match status" value="2"/>
</dbReference>
<evidence type="ECO:0000256" key="8">
    <source>
        <dbReference type="SAM" id="MobiDB-lite"/>
    </source>
</evidence>
<organism evidence="11 12">
    <name type="scientific">Dendrothele bispora (strain CBS 962.96)</name>
    <dbReference type="NCBI Taxonomy" id="1314807"/>
    <lineage>
        <taxon>Eukaryota</taxon>
        <taxon>Fungi</taxon>
        <taxon>Dikarya</taxon>
        <taxon>Basidiomycota</taxon>
        <taxon>Agaricomycotina</taxon>
        <taxon>Agaricomycetes</taxon>
        <taxon>Agaricomycetidae</taxon>
        <taxon>Agaricales</taxon>
        <taxon>Agaricales incertae sedis</taxon>
        <taxon>Dendrothele</taxon>
    </lineage>
</organism>
<evidence type="ECO:0000256" key="2">
    <source>
        <dbReference type="ARBA" id="ARBA00010992"/>
    </source>
</evidence>
<proteinExistence type="inferred from homology"/>
<evidence type="ECO:0000256" key="6">
    <source>
        <dbReference type="ARBA" id="ARBA00023136"/>
    </source>
</evidence>
<dbReference type="PROSITE" id="PS50850">
    <property type="entry name" value="MFS"/>
    <property type="match status" value="1"/>
</dbReference>
<feature type="region of interest" description="Disordered" evidence="8">
    <location>
        <begin position="378"/>
        <end position="400"/>
    </location>
</feature>
<dbReference type="InterPro" id="IPR020846">
    <property type="entry name" value="MFS_dom"/>
</dbReference>
<name>A0A4S8L7V7_DENBC</name>
<feature type="transmembrane region" description="Helical" evidence="9">
    <location>
        <begin position="28"/>
        <end position="49"/>
    </location>
</feature>
<reference evidence="11 12" key="1">
    <citation type="journal article" date="2019" name="Nat. Ecol. Evol.">
        <title>Megaphylogeny resolves global patterns of mushroom evolution.</title>
        <authorList>
            <person name="Varga T."/>
            <person name="Krizsan K."/>
            <person name="Foldi C."/>
            <person name="Dima B."/>
            <person name="Sanchez-Garcia M."/>
            <person name="Sanchez-Ramirez S."/>
            <person name="Szollosi G.J."/>
            <person name="Szarkandi J.G."/>
            <person name="Papp V."/>
            <person name="Albert L."/>
            <person name="Andreopoulos W."/>
            <person name="Angelini C."/>
            <person name="Antonin V."/>
            <person name="Barry K.W."/>
            <person name="Bougher N.L."/>
            <person name="Buchanan P."/>
            <person name="Buyck B."/>
            <person name="Bense V."/>
            <person name="Catcheside P."/>
            <person name="Chovatia M."/>
            <person name="Cooper J."/>
            <person name="Damon W."/>
            <person name="Desjardin D."/>
            <person name="Finy P."/>
            <person name="Geml J."/>
            <person name="Haridas S."/>
            <person name="Hughes K."/>
            <person name="Justo A."/>
            <person name="Karasinski D."/>
            <person name="Kautmanova I."/>
            <person name="Kiss B."/>
            <person name="Kocsube S."/>
            <person name="Kotiranta H."/>
            <person name="LaButti K.M."/>
            <person name="Lechner B.E."/>
            <person name="Liimatainen K."/>
            <person name="Lipzen A."/>
            <person name="Lukacs Z."/>
            <person name="Mihaltcheva S."/>
            <person name="Morgado L.N."/>
            <person name="Niskanen T."/>
            <person name="Noordeloos M.E."/>
            <person name="Ohm R.A."/>
            <person name="Ortiz-Santana B."/>
            <person name="Ovrebo C."/>
            <person name="Racz N."/>
            <person name="Riley R."/>
            <person name="Savchenko A."/>
            <person name="Shiryaev A."/>
            <person name="Soop K."/>
            <person name="Spirin V."/>
            <person name="Szebenyi C."/>
            <person name="Tomsovsky M."/>
            <person name="Tulloss R.E."/>
            <person name="Uehling J."/>
            <person name="Grigoriev I.V."/>
            <person name="Vagvolgyi C."/>
            <person name="Papp T."/>
            <person name="Martin F.M."/>
            <person name="Miettinen O."/>
            <person name="Hibbett D.S."/>
            <person name="Nagy L.G."/>
        </authorList>
    </citation>
    <scope>NUCLEOTIDE SEQUENCE [LARGE SCALE GENOMIC DNA]</scope>
    <source>
        <strain evidence="11 12">CBS 962.96</strain>
    </source>
</reference>
<dbReference type="GO" id="GO:0005351">
    <property type="term" value="F:carbohydrate:proton symporter activity"/>
    <property type="evidence" value="ECO:0007669"/>
    <property type="project" value="TreeGrafter"/>
</dbReference>
<dbReference type="InterPro" id="IPR005829">
    <property type="entry name" value="Sugar_transporter_CS"/>
</dbReference>
<sequence length="400" mass="44248">MSAVITIGILTSQGCALGTESTSNASAYRIPIGLQFIWGFIIFAGGYIITESRKSPTTLTPPPHSLNPSTKKVLTTPPLARWYVKKELNSQALTALAKIRNLPPTDPAITTEYEEIKSMHEYELSLGTPTYGELFRGTLAPRTWVGINVQMFQQLTVVNFIFYYGTAFFQSAGITKPYLITVATGVVNVFMTFPGIILVEKLGRRKFLLYGAAWMSLCQLIVGVMSITRGDEKSGQNVLAGFTCLFIAGFASTWGPGGWVLIGELFPLKHRARGMSLATASNWWWNWVIAFVVPYITDAAYGNLQTKIAFIWFATSLIGCVWTFFFVPETRYHSLETLDEMFESGVKPWNTAKWVPSGADRDYRPGDIGVVGHHVKGGKEVDHHDAEEEGEGSEKEKVSA</sequence>
<dbReference type="InterPro" id="IPR036259">
    <property type="entry name" value="MFS_trans_sf"/>
</dbReference>
<gene>
    <name evidence="11" type="ORF">K435DRAFT_971009</name>
</gene>
<comment type="similarity">
    <text evidence="2">Belongs to the major facilitator superfamily. Sugar transporter (TC 2.A.1.1) family.</text>
</comment>
<dbReference type="AlphaFoldDB" id="A0A4S8L7V7"/>
<dbReference type="SUPFAM" id="SSF103473">
    <property type="entry name" value="MFS general substrate transporter"/>
    <property type="match status" value="1"/>
</dbReference>
<evidence type="ECO:0000313" key="12">
    <source>
        <dbReference type="Proteomes" id="UP000297245"/>
    </source>
</evidence>
<dbReference type="EMBL" id="ML179580">
    <property type="protein sequence ID" value="THU84786.1"/>
    <property type="molecule type" value="Genomic_DNA"/>
</dbReference>
<feature type="transmembrane region" description="Helical" evidence="9">
    <location>
        <begin position="178"/>
        <end position="200"/>
    </location>
</feature>
<dbReference type="OrthoDB" id="6612291at2759"/>
<dbReference type="PANTHER" id="PTHR48022:SF17">
    <property type="entry name" value="HEXOSE TRANSPORTER"/>
    <property type="match status" value="1"/>
</dbReference>
<protein>
    <submittedName>
        <fullName evidence="11">General substrate transporter</fullName>
    </submittedName>
</protein>
<dbReference type="InterPro" id="IPR005828">
    <property type="entry name" value="MFS_sugar_transport-like"/>
</dbReference>
<feature type="transmembrane region" description="Helical" evidence="9">
    <location>
        <begin position="239"/>
        <end position="262"/>
    </location>
</feature>
<keyword evidence="5 9" id="KW-1133">Transmembrane helix</keyword>
<feature type="transmembrane region" description="Helical" evidence="9">
    <location>
        <begin position="308"/>
        <end position="327"/>
    </location>
</feature>
<dbReference type="InterPro" id="IPR003663">
    <property type="entry name" value="Sugar/inositol_transpt"/>
</dbReference>
<feature type="transmembrane region" description="Helical" evidence="9">
    <location>
        <begin position="283"/>
        <end position="302"/>
    </location>
</feature>
<keyword evidence="6 9" id="KW-0472">Membrane</keyword>
<evidence type="ECO:0000256" key="4">
    <source>
        <dbReference type="ARBA" id="ARBA00022692"/>
    </source>
</evidence>
<evidence type="ECO:0000256" key="1">
    <source>
        <dbReference type="ARBA" id="ARBA00004141"/>
    </source>
</evidence>
<accession>A0A4S8L7V7</accession>
<comment type="subcellular location">
    <subcellularLocation>
        <location evidence="1">Membrane</location>
        <topology evidence="1">Multi-pass membrane protein</topology>
    </subcellularLocation>
</comment>